<dbReference type="GeneID" id="69848522"/>
<dbReference type="HOGENOM" id="CLU_013653_0_0_10"/>
<feature type="coiled-coil region" evidence="1">
    <location>
        <begin position="25"/>
        <end position="52"/>
    </location>
</feature>
<name>D1PEI7_9BACT</name>
<dbReference type="EMBL" id="ACBX02000023">
    <property type="protein sequence ID" value="EFB34916.1"/>
    <property type="molecule type" value="Genomic_DNA"/>
</dbReference>
<proteinExistence type="predicted"/>
<comment type="caution">
    <text evidence="4">The sequence shown here is derived from an EMBL/GenBank/DDBJ whole genome shotgun (WGS) entry which is preliminary data.</text>
</comment>
<keyword evidence="1" id="KW-0175">Coiled coil</keyword>
<organism evidence="4 5">
    <name type="scientific">Segatella copri DSM 18205</name>
    <dbReference type="NCBI Taxonomy" id="537011"/>
    <lineage>
        <taxon>Bacteria</taxon>
        <taxon>Pseudomonadati</taxon>
        <taxon>Bacteroidota</taxon>
        <taxon>Bacteroidia</taxon>
        <taxon>Bacteroidales</taxon>
        <taxon>Prevotellaceae</taxon>
        <taxon>Segatella</taxon>
    </lineage>
</organism>
<gene>
    <name evidence="4" type="ORF">PREVCOP_05635</name>
</gene>
<feature type="chain" id="PRO_5044244367" evidence="3">
    <location>
        <begin position="24"/>
        <end position="1006"/>
    </location>
</feature>
<evidence type="ECO:0000313" key="4">
    <source>
        <dbReference type="EMBL" id="EFB34916.1"/>
    </source>
</evidence>
<dbReference type="PROSITE" id="PS51257">
    <property type="entry name" value="PROKAR_LIPOPROTEIN"/>
    <property type="match status" value="1"/>
</dbReference>
<evidence type="ECO:0000256" key="1">
    <source>
        <dbReference type="SAM" id="Coils"/>
    </source>
</evidence>
<dbReference type="OrthoDB" id="1099207at2"/>
<reference evidence="4" key="1">
    <citation type="submission" date="2009-11" db="EMBL/GenBank/DDBJ databases">
        <authorList>
            <person name="Weinstock G."/>
            <person name="Sodergren E."/>
            <person name="Clifton S."/>
            <person name="Fulton L."/>
            <person name="Fulton B."/>
            <person name="Courtney L."/>
            <person name="Fronick C."/>
            <person name="Harrison M."/>
            <person name="Strong C."/>
            <person name="Farmer C."/>
            <person name="Delahaunty K."/>
            <person name="Markovic C."/>
            <person name="Hall O."/>
            <person name="Minx P."/>
            <person name="Tomlinson C."/>
            <person name="Mitreva M."/>
            <person name="Nelson J."/>
            <person name="Hou S."/>
            <person name="Wollam A."/>
            <person name="Pepin K.H."/>
            <person name="Johnson M."/>
            <person name="Bhonagiri V."/>
            <person name="Nash W.E."/>
            <person name="Warren W."/>
            <person name="Chinwalla A."/>
            <person name="Mardis E.R."/>
            <person name="Wilson R.K."/>
        </authorList>
    </citation>
    <scope>NUCLEOTIDE SEQUENCE [LARGE SCALE GENOMIC DNA]</scope>
    <source>
        <strain evidence="4">DSM 18205</strain>
    </source>
</reference>
<feature type="signal peptide" evidence="3">
    <location>
        <begin position="1"/>
        <end position="23"/>
    </location>
</feature>
<keyword evidence="3" id="KW-0732">Signal</keyword>
<keyword evidence="5" id="KW-1185">Reference proteome</keyword>
<accession>D1PEI7</accession>
<evidence type="ECO:0000313" key="5">
    <source>
        <dbReference type="Proteomes" id="UP000004477"/>
    </source>
</evidence>
<feature type="region of interest" description="Disordered" evidence="2">
    <location>
        <begin position="84"/>
        <end position="103"/>
    </location>
</feature>
<feature type="compositionally biased region" description="Low complexity" evidence="2">
    <location>
        <begin position="91"/>
        <end position="102"/>
    </location>
</feature>
<protein>
    <submittedName>
        <fullName evidence="4">Uncharacterized protein</fullName>
    </submittedName>
</protein>
<dbReference type="RefSeq" id="WP_006848328.1">
    <property type="nucleotide sequence ID" value="NZ_CP085932.1"/>
</dbReference>
<dbReference type="Proteomes" id="UP000004477">
    <property type="component" value="Unassembled WGS sequence"/>
</dbReference>
<dbReference type="PaxDb" id="537011-PREVCOP_05635"/>
<evidence type="ECO:0000256" key="2">
    <source>
        <dbReference type="SAM" id="MobiDB-lite"/>
    </source>
</evidence>
<dbReference type="AlphaFoldDB" id="D1PEI7"/>
<sequence>MKRKYFSALLVGALTIASVSTFTSCKDYDDDISSLQSQIDKLNEMVSKIQGQIDNGAILTGVNPVENGVKLTLSNGKEYTITNGKDGAKGEAGAAGAPGTPGKDADVWKIGDDGYWYKNDTKQEWKAVGTNGAAGTAGTPGKDGKYYVPNPQTGTFFVYGDGDKAAYDSGVTYMTPGIITATWTKDALTLNGVKNEAGEQVVINLTTDLKSLVFSPEFYYQGIEALELQTMEYIPLKVPAAADADKDMSTDKAEAINADNVFRYAPEMAATYFLNPKNSKIETKTENFEFVWYDKKYTRADETNTTRNFVISSATNNEGELVVKAKYNGDAIKDINNDEQVTVLALKYKGTNNDGVTSDFAAVRANIYKGLALNLVSTDNHEHASSVASVTHLYTSAQAAIDAGAQIDVPWNSSVNLAEKINTVRINSDDKCISWDGNAADGQLKKDAGFEYSFELVGYEEGENSTSQSAHAWINGTVLRPQMPKDGKQVKEEYTQSEATIGRKPLVRVTLKDAVNNKIVAVGYVKVNITSGETIDTPLSIDLKPSTETYTIKCTGNQTIQELKWHDVEEQIIAKLGMSKADFEAKYELDGGEADATQYGGEKDEALPADKYIGKISQTKTDGADEETEILSWTIAANKAYDLFKDGKTKSATTKIRYSLKSDNTAKYEHILITFTWNPDAINNDPKTSFSNTENKIKGNWYAANNAEAGSGYDEIHGNVQLVAADNTDKYEFDIKKGLNGNKLAVAKLTGAYKDLNDNLKADIVFVDGYKLYAGEEDAHKLYSVAGKASQNATNMVASIENGVVTLATTAVAKELLNKYAPTDLANTLTAKVAVKATLCDNINVPVENNTFNVKFLRPITVKDGSIEAFNDAETDGNVKKLNLNFVDWRGYKFNVDKATKGVDYFDYYKVSKIEIDTKKVETDLNGERKLLSDITSEVKFVYNDVNVNGQNITEGKYGTITYINNGLTVGTFHAWFPVTITYEWGTIKTEVEATIKATSVGARKH</sequence>
<evidence type="ECO:0000256" key="3">
    <source>
        <dbReference type="SAM" id="SignalP"/>
    </source>
</evidence>
<dbReference type="STRING" id="537011.PREVCOP_05635"/>